<dbReference type="InterPro" id="IPR002401">
    <property type="entry name" value="Cyt_P450_E_grp-I"/>
</dbReference>
<evidence type="ECO:0000256" key="7">
    <source>
        <dbReference type="ARBA" id="ARBA00022630"/>
    </source>
</evidence>
<comment type="cofactor">
    <cofactor evidence="2">
        <name>FAD</name>
        <dbReference type="ChEBI" id="CHEBI:57692"/>
    </cofactor>
</comment>
<name>W5W713_9PSEU</name>
<dbReference type="EMBL" id="CP007155">
    <property type="protein sequence ID" value="AHH96662.1"/>
    <property type="molecule type" value="Genomic_DNA"/>
</dbReference>
<comment type="similarity">
    <text evidence="3">In the N-terminal section; belongs to the cytochrome P450 family.</text>
</comment>
<evidence type="ECO:0000256" key="1">
    <source>
        <dbReference type="ARBA" id="ARBA00001917"/>
    </source>
</evidence>
<dbReference type="PATRIC" id="fig|1449976.3.peg.3312"/>
<sequence>MSLLDTGSTRGTIEPVSNSRMPHPRWRVPLVGDVLGRTPRTPLQDSMRLARELGPVYERKLFRRRFVIVSDAEMAAELAEERRFGKHVLPGVAKLRDLAGDGLFTAYNEEPNWRKAHDILRPAFTQQAMRGYHPHMLAVARELLARWDARDRVEVTPDMTRLTLETIGRTGFGYSFDSFQRERPHPFVSAMFATLRHAQRNLLRPPLVGDLLFRKADRRYDVDRAYMASVVDEVIRARVASGDQRTDDLLGLMLNTAHADGSGPLDEVNIRNQVITFLVAGHETTSGALSFALYYLARNPEVLARAQAEVDAEWGAGGEPDPSFEQVAKLRYVRRVFDEALRLWPTAPAFARQAKVDTVLGGRLPLRAGEWVLLLIPMLHRDPVWGQDVERFDPDRFLPERVKARPAHVFKPWGTGERACIGRQFALHEAILVLGLLLHRYDFAADPDYALRVQELLTLKPEGFSLTLSARRHTGAARGGKLGVNSSS</sequence>
<dbReference type="PANTHER" id="PTHR24291">
    <property type="entry name" value="CYTOCHROME P450 FAMILY 4"/>
    <property type="match status" value="1"/>
</dbReference>
<dbReference type="PRINTS" id="PR00385">
    <property type="entry name" value="P450"/>
</dbReference>
<comment type="cofactor">
    <cofactor evidence="15">
        <name>heme</name>
        <dbReference type="ChEBI" id="CHEBI:30413"/>
    </cofactor>
</comment>
<keyword evidence="14 16" id="KW-0503">Monooxygenase</keyword>
<keyword evidence="11" id="KW-0521">NADP</keyword>
<evidence type="ECO:0000256" key="5">
    <source>
        <dbReference type="ARBA" id="ARBA00022448"/>
    </source>
</evidence>
<evidence type="ECO:0000256" key="2">
    <source>
        <dbReference type="ARBA" id="ARBA00001974"/>
    </source>
</evidence>
<keyword evidence="13 15" id="KW-0408">Iron</keyword>
<comment type="similarity">
    <text evidence="4 16">Belongs to the cytochrome P450 family.</text>
</comment>
<dbReference type="InterPro" id="IPR017972">
    <property type="entry name" value="Cyt_P450_CS"/>
</dbReference>
<keyword evidence="7" id="KW-0285">Flavoprotein</keyword>
<evidence type="ECO:0000313" key="17">
    <source>
        <dbReference type="EMBL" id="AHH96662.1"/>
    </source>
</evidence>
<organism evidence="17 18">
    <name type="scientific">Kutzneria albida DSM 43870</name>
    <dbReference type="NCBI Taxonomy" id="1449976"/>
    <lineage>
        <taxon>Bacteria</taxon>
        <taxon>Bacillati</taxon>
        <taxon>Actinomycetota</taxon>
        <taxon>Actinomycetes</taxon>
        <taxon>Pseudonocardiales</taxon>
        <taxon>Pseudonocardiaceae</taxon>
        <taxon>Kutzneria</taxon>
    </lineage>
</organism>
<dbReference type="GO" id="GO:0005506">
    <property type="term" value="F:iron ion binding"/>
    <property type="evidence" value="ECO:0007669"/>
    <property type="project" value="InterPro"/>
</dbReference>
<dbReference type="Proteomes" id="UP000019225">
    <property type="component" value="Chromosome"/>
</dbReference>
<dbReference type="InterPro" id="IPR050196">
    <property type="entry name" value="Cytochrome_P450_Monoox"/>
</dbReference>
<dbReference type="SUPFAM" id="SSF48264">
    <property type="entry name" value="Cytochrome P450"/>
    <property type="match status" value="1"/>
</dbReference>
<dbReference type="InterPro" id="IPR036396">
    <property type="entry name" value="Cyt_P450_sf"/>
</dbReference>
<comment type="cofactor">
    <cofactor evidence="1">
        <name>FMN</name>
        <dbReference type="ChEBI" id="CHEBI:58210"/>
    </cofactor>
</comment>
<evidence type="ECO:0000256" key="10">
    <source>
        <dbReference type="ARBA" id="ARBA00022827"/>
    </source>
</evidence>
<evidence type="ECO:0000256" key="13">
    <source>
        <dbReference type="ARBA" id="ARBA00023004"/>
    </source>
</evidence>
<proteinExistence type="inferred from homology"/>
<evidence type="ECO:0000256" key="6">
    <source>
        <dbReference type="ARBA" id="ARBA00022617"/>
    </source>
</evidence>
<feature type="binding site" description="axial binding residue" evidence="15">
    <location>
        <position position="420"/>
    </location>
    <ligand>
        <name>heme</name>
        <dbReference type="ChEBI" id="CHEBI:30413"/>
    </ligand>
    <ligandPart>
        <name>Fe</name>
        <dbReference type="ChEBI" id="CHEBI:18248"/>
    </ligandPart>
</feature>
<dbReference type="FunFam" id="1.10.630.10:FF:000040">
    <property type="entry name" value="Bifunctional cytochrome P450/NADPH--P450 reductase"/>
    <property type="match status" value="1"/>
</dbReference>
<evidence type="ECO:0000256" key="11">
    <source>
        <dbReference type="ARBA" id="ARBA00022857"/>
    </source>
</evidence>
<gene>
    <name evidence="17" type="ORF">KALB_3295</name>
</gene>
<evidence type="ECO:0000256" key="15">
    <source>
        <dbReference type="PIRSR" id="PIRSR602401-1"/>
    </source>
</evidence>
<dbReference type="eggNOG" id="COG2124">
    <property type="taxonomic scope" value="Bacteria"/>
</dbReference>
<evidence type="ECO:0000313" key="18">
    <source>
        <dbReference type="Proteomes" id="UP000019225"/>
    </source>
</evidence>
<dbReference type="PRINTS" id="PR00463">
    <property type="entry name" value="EP450I"/>
</dbReference>
<dbReference type="HOGENOM" id="CLU_001570_5_4_11"/>
<dbReference type="STRING" id="1449976.KALB_3295"/>
<dbReference type="Pfam" id="PF00067">
    <property type="entry name" value="p450"/>
    <property type="match status" value="1"/>
</dbReference>
<dbReference type="Gene3D" id="1.10.630.10">
    <property type="entry name" value="Cytochrome P450"/>
    <property type="match status" value="1"/>
</dbReference>
<evidence type="ECO:0000256" key="16">
    <source>
        <dbReference type="RuleBase" id="RU000461"/>
    </source>
</evidence>
<dbReference type="CDD" id="cd11068">
    <property type="entry name" value="CYP120A1"/>
    <property type="match status" value="1"/>
</dbReference>
<dbReference type="PROSITE" id="PS00086">
    <property type="entry name" value="CYTOCHROME_P450"/>
    <property type="match status" value="1"/>
</dbReference>
<keyword evidence="10" id="KW-0274">FAD</keyword>
<keyword evidence="9 15" id="KW-0479">Metal-binding</keyword>
<dbReference type="KEGG" id="kal:KALB_3295"/>
<dbReference type="EC" id="1.14.14.1" evidence="17"/>
<evidence type="ECO:0000256" key="12">
    <source>
        <dbReference type="ARBA" id="ARBA00023002"/>
    </source>
</evidence>
<dbReference type="InterPro" id="IPR001128">
    <property type="entry name" value="Cyt_P450"/>
</dbReference>
<keyword evidence="5" id="KW-0813">Transport</keyword>
<evidence type="ECO:0000256" key="3">
    <source>
        <dbReference type="ARBA" id="ARBA00010018"/>
    </source>
</evidence>
<evidence type="ECO:0000256" key="9">
    <source>
        <dbReference type="ARBA" id="ARBA00022723"/>
    </source>
</evidence>
<dbReference type="GO" id="GO:0016712">
    <property type="term" value="F:oxidoreductase activity, acting on paired donors, with incorporation or reduction of molecular oxygen, reduced flavin or flavoprotein as one donor, and incorporation of one atom of oxygen"/>
    <property type="evidence" value="ECO:0007669"/>
    <property type="project" value="UniProtKB-EC"/>
</dbReference>
<evidence type="ECO:0000256" key="8">
    <source>
        <dbReference type="ARBA" id="ARBA00022643"/>
    </source>
</evidence>
<keyword evidence="18" id="KW-1185">Reference proteome</keyword>
<keyword evidence="8" id="KW-0288">FMN</keyword>
<evidence type="ECO:0000256" key="4">
    <source>
        <dbReference type="ARBA" id="ARBA00010617"/>
    </source>
</evidence>
<keyword evidence="12 16" id="KW-0560">Oxidoreductase</keyword>
<reference evidence="17 18" key="1">
    <citation type="journal article" date="2014" name="BMC Genomics">
        <title>Complete genome sequence of producer of the glycopeptide antibiotic Aculeximycin Kutzneria albida DSM 43870T, a representative of minor genus of Pseudonocardiaceae.</title>
        <authorList>
            <person name="Rebets Y."/>
            <person name="Tokovenko B."/>
            <person name="Lushchyk I."/>
            <person name="Ruckert C."/>
            <person name="Zaburannyi N."/>
            <person name="Bechthold A."/>
            <person name="Kalinowski J."/>
            <person name="Luzhetskyy A."/>
        </authorList>
    </citation>
    <scope>NUCLEOTIDE SEQUENCE [LARGE SCALE GENOMIC DNA]</scope>
    <source>
        <strain evidence="17">DSM 43870</strain>
    </source>
</reference>
<dbReference type="GO" id="GO:0020037">
    <property type="term" value="F:heme binding"/>
    <property type="evidence" value="ECO:0007669"/>
    <property type="project" value="InterPro"/>
</dbReference>
<protein>
    <submittedName>
        <fullName evidence="17">Bifunctional P-450/NADPH-P450 reductase</fullName>
        <ecNumber evidence="17">1.14.14.1</ecNumber>
    </submittedName>
</protein>
<accession>W5W713</accession>
<evidence type="ECO:0000256" key="14">
    <source>
        <dbReference type="ARBA" id="ARBA00023033"/>
    </source>
</evidence>
<dbReference type="PANTHER" id="PTHR24291:SF50">
    <property type="entry name" value="BIFUNCTIONAL ALBAFLAVENONE MONOOXYGENASE_TERPENE SYNTHASE"/>
    <property type="match status" value="1"/>
</dbReference>
<keyword evidence="6 15" id="KW-0349">Heme</keyword>
<dbReference type="AlphaFoldDB" id="W5W713"/>